<evidence type="ECO:0000256" key="15">
    <source>
        <dbReference type="RuleBase" id="RU363016"/>
    </source>
</evidence>
<evidence type="ECO:0000256" key="4">
    <source>
        <dbReference type="ARBA" id="ARBA00022763"/>
    </source>
</evidence>
<accession>A0A212J203</accession>
<dbReference type="PANTHER" id="PTHR47964">
    <property type="entry name" value="ATP-DEPENDENT DNA HELICASE HOMOLOG RECG, CHLOROPLASTIC"/>
    <property type="match status" value="1"/>
</dbReference>
<dbReference type="Pfam" id="PF17191">
    <property type="entry name" value="RecG_wedge"/>
    <property type="match status" value="1"/>
</dbReference>
<feature type="domain" description="Helicase C-terminal" evidence="17">
    <location>
        <begin position="454"/>
        <end position="627"/>
    </location>
</feature>
<comment type="similarity">
    <text evidence="1 15">Belongs to the helicase family. RecG subfamily.</text>
</comment>
<dbReference type="InterPro" id="IPR033454">
    <property type="entry name" value="RecG_wedge"/>
</dbReference>
<dbReference type="EC" id="5.6.2.4" evidence="13 15"/>
<dbReference type="CDD" id="cd04488">
    <property type="entry name" value="RecG_wedge_OBF"/>
    <property type="match status" value="1"/>
</dbReference>
<evidence type="ECO:0000313" key="18">
    <source>
        <dbReference type="EMBL" id="SBV93450.1"/>
    </source>
</evidence>
<dbReference type="Pfam" id="PF19833">
    <property type="entry name" value="RecG_dom3_C"/>
    <property type="match status" value="1"/>
</dbReference>
<dbReference type="InterPro" id="IPR047112">
    <property type="entry name" value="RecG/Mfd"/>
</dbReference>
<protein>
    <recommendedName>
        <fullName evidence="2 15">ATP-dependent DNA helicase RecG</fullName>
        <ecNumber evidence="13 15">5.6.2.4</ecNumber>
    </recommendedName>
</protein>
<dbReference type="InterPro" id="IPR011545">
    <property type="entry name" value="DEAD/DEAH_box_helicase_dom"/>
</dbReference>
<dbReference type="InterPro" id="IPR045562">
    <property type="entry name" value="RecG_dom3_C"/>
</dbReference>
<dbReference type="SMART" id="SM00487">
    <property type="entry name" value="DEXDc"/>
    <property type="match status" value="1"/>
</dbReference>
<organism evidence="18">
    <name type="scientific">uncultured Eubacteriales bacterium</name>
    <dbReference type="NCBI Taxonomy" id="172733"/>
    <lineage>
        <taxon>Bacteria</taxon>
        <taxon>Bacillati</taxon>
        <taxon>Bacillota</taxon>
        <taxon>Clostridia</taxon>
        <taxon>Eubacteriales</taxon>
        <taxon>environmental samples</taxon>
    </lineage>
</organism>
<dbReference type="InterPro" id="IPR014001">
    <property type="entry name" value="Helicase_ATP-bd"/>
</dbReference>
<evidence type="ECO:0000256" key="3">
    <source>
        <dbReference type="ARBA" id="ARBA00022741"/>
    </source>
</evidence>
<dbReference type="InterPro" id="IPR001650">
    <property type="entry name" value="Helicase_C-like"/>
</dbReference>
<dbReference type="CDD" id="cd17992">
    <property type="entry name" value="DEXHc_RecG"/>
    <property type="match status" value="1"/>
</dbReference>
<keyword evidence="10 15" id="KW-0234">DNA repair</keyword>
<keyword evidence="9 15" id="KW-0233">DNA recombination</keyword>
<dbReference type="PROSITE" id="PS51192">
    <property type="entry name" value="HELICASE_ATP_BIND_1"/>
    <property type="match status" value="1"/>
</dbReference>
<reference evidence="18" key="1">
    <citation type="submission" date="2016-04" db="EMBL/GenBank/DDBJ databases">
        <authorList>
            <person name="Evans L.H."/>
            <person name="Alamgir A."/>
            <person name="Owens N."/>
            <person name="Weber N.D."/>
            <person name="Virtaneva K."/>
            <person name="Barbian K."/>
            <person name="Babar A."/>
            <person name="Rosenke K."/>
        </authorList>
    </citation>
    <scope>NUCLEOTIDE SEQUENCE</scope>
    <source>
        <strain evidence="18">86</strain>
    </source>
</reference>
<dbReference type="GO" id="GO:0006310">
    <property type="term" value="P:DNA recombination"/>
    <property type="evidence" value="ECO:0007669"/>
    <property type="project" value="UniProtKB-UniRule"/>
</dbReference>
<dbReference type="EMBL" id="FLUN01000001">
    <property type="protein sequence ID" value="SBV93450.1"/>
    <property type="molecule type" value="Genomic_DNA"/>
</dbReference>
<keyword evidence="5 15" id="KW-0378">Hydrolase</keyword>
<sequence length="693" mass="76021">MALTLASGVRELPGVGEARAKHLDKLGLRTAGDLLAYFPRNYEDRTRAASIRDAQPGEPVCIEAMVTESPKLSRVRKGLELTRVKAVDETAAMTVTFFNQTYVKDALRPGESYVFYGRVETMGRARQMTNPVFEPVGRARFTGRIMPVYPLTAGVSNNLLAGLTERCVEACAGQVAELLPEEIRLTHELAQSEFSYQNIHFPESWESLELARRRLIFEEFFYLTCGMALLKSRRDGGAGPVFEKSGPEGFYDLLPFTLTGAQKRAIAEAAADMASGKPMNRLVQGDVGSGKTAVAAACAWLSRENGWQSALMAPTEILAQQHYRSLSALLTPCGVRLGLLTGSMKAAEKKRMYTLLEAGEIDLVVGTHALLSEGVAFRRLGLVVADEQHRFGVAQRAALSAKAGDFTPHVLVMSATPIPRTLALIVYGDLDVSVIDELPPGRTPIETYLVGENKRERMYGFVRKLVGEGRQAYIVCPAVEEADPDSPAAEGFADLKAVTQYAEELRREVFPELRVGFVHGKLKAREKDAAMAAFASGALDVLVSTTVIEVGVDVSNAALMVVENAERFGLSQLHQLRGRVGRGGHKSYCVLVTATRNEESRKRLKVLVETTDGFKIAEEDLKLRGPGDFFGQRQHGLPQLHIADLAGDVRLLKEAQAAAQTLLVQDPGLAWREHRPLLERVRRMFAENPDIFN</sequence>
<evidence type="ECO:0000256" key="10">
    <source>
        <dbReference type="ARBA" id="ARBA00023204"/>
    </source>
</evidence>
<comment type="function">
    <text evidence="15">Plays a critical role in recombination and DNA repair. Helps process Holliday junction intermediates to mature products by catalyzing branch migration. Has replication fork regression activity, unwinds stalled or blocked replication forks to make a HJ that can be resolved. Has a DNA unwinding activity characteristic of a DNA helicase with 3'-5' polarity.</text>
</comment>
<dbReference type="InterPro" id="IPR012340">
    <property type="entry name" value="NA-bd_OB-fold"/>
</dbReference>
<dbReference type="NCBIfam" id="NF008168">
    <property type="entry name" value="PRK10917.2-2"/>
    <property type="match status" value="1"/>
</dbReference>
<evidence type="ECO:0000256" key="7">
    <source>
        <dbReference type="ARBA" id="ARBA00022840"/>
    </source>
</evidence>
<keyword evidence="3 15" id="KW-0547">Nucleotide-binding</keyword>
<dbReference type="InterPro" id="IPR027417">
    <property type="entry name" value="P-loop_NTPase"/>
</dbReference>
<proteinExistence type="inferred from homology"/>
<comment type="catalytic activity">
    <reaction evidence="12 15">
        <text>Couples ATP hydrolysis with the unwinding of duplex DNA by translocating in the 3'-5' direction.</text>
        <dbReference type="EC" id="5.6.2.4"/>
    </reaction>
</comment>
<evidence type="ECO:0000256" key="13">
    <source>
        <dbReference type="ARBA" id="ARBA00034808"/>
    </source>
</evidence>
<dbReference type="Gene3D" id="2.40.50.140">
    <property type="entry name" value="Nucleic acid-binding proteins"/>
    <property type="match status" value="1"/>
</dbReference>
<dbReference type="AlphaFoldDB" id="A0A212J203"/>
<dbReference type="Pfam" id="PF00270">
    <property type="entry name" value="DEAD"/>
    <property type="match status" value="1"/>
</dbReference>
<evidence type="ECO:0000256" key="12">
    <source>
        <dbReference type="ARBA" id="ARBA00034617"/>
    </source>
</evidence>
<evidence type="ECO:0000256" key="1">
    <source>
        <dbReference type="ARBA" id="ARBA00007504"/>
    </source>
</evidence>
<evidence type="ECO:0000256" key="14">
    <source>
        <dbReference type="ARBA" id="ARBA00048988"/>
    </source>
</evidence>
<evidence type="ECO:0000256" key="5">
    <source>
        <dbReference type="ARBA" id="ARBA00022801"/>
    </source>
</evidence>
<keyword evidence="4 15" id="KW-0227">DNA damage</keyword>
<dbReference type="PANTHER" id="PTHR47964:SF1">
    <property type="entry name" value="ATP-DEPENDENT DNA HELICASE HOMOLOG RECG, CHLOROPLASTIC"/>
    <property type="match status" value="1"/>
</dbReference>
<dbReference type="SMART" id="SM00490">
    <property type="entry name" value="HELICc"/>
    <property type="match status" value="1"/>
</dbReference>
<keyword evidence="7 15" id="KW-0067">ATP-binding</keyword>
<gene>
    <name evidence="18" type="primary">recG</name>
    <name evidence="18" type="ORF">KL86CLO1_10381</name>
</gene>
<dbReference type="GO" id="GO:0016887">
    <property type="term" value="F:ATP hydrolysis activity"/>
    <property type="evidence" value="ECO:0007669"/>
    <property type="project" value="RHEA"/>
</dbReference>
<dbReference type="Pfam" id="PF00271">
    <property type="entry name" value="Helicase_C"/>
    <property type="match status" value="1"/>
</dbReference>
<feature type="domain" description="Helicase ATP-binding" evidence="16">
    <location>
        <begin position="272"/>
        <end position="435"/>
    </location>
</feature>
<evidence type="ECO:0000259" key="16">
    <source>
        <dbReference type="PROSITE" id="PS51192"/>
    </source>
</evidence>
<dbReference type="InterPro" id="IPR004609">
    <property type="entry name" value="ATP-dep_DNA_helicase_RecG"/>
</dbReference>
<evidence type="ECO:0000256" key="9">
    <source>
        <dbReference type="ARBA" id="ARBA00023172"/>
    </source>
</evidence>
<dbReference type="PROSITE" id="PS00435">
    <property type="entry name" value="PEROXIDASE_1"/>
    <property type="match status" value="1"/>
</dbReference>
<comment type="catalytic activity">
    <reaction evidence="14 15">
        <text>ATP + H2O = ADP + phosphate + H(+)</text>
        <dbReference type="Rhea" id="RHEA:13065"/>
        <dbReference type="ChEBI" id="CHEBI:15377"/>
        <dbReference type="ChEBI" id="CHEBI:15378"/>
        <dbReference type="ChEBI" id="CHEBI:30616"/>
        <dbReference type="ChEBI" id="CHEBI:43474"/>
        <dbReference type="ChEBI" id="CHEBI:456216"/>
        <dbReference type="EC" id="5.6.2.4"/>
    </reaction>
</comment>
<dbReference type="PROSITE" id="PS51194">
    <property type="entry name" value="HELICASE_CTER"/>
    <property type="match status" value="1"/>
</dbReference>
<dbReference type="GO" id="GO:0006281">
    <property type="term" value="P:DNA repair"/>
    <property type="evidence" value="ECO:0007669"/>
    <property type="project" value="UniProtKB-UniRule"/>
</dbReference>
<keyword evidence="11" id="KW-0413">Isomerase</keyword>
<evidence type="ECO:0000256" key="2">
    <source>
        <dbReference type="ARBA" id="ARBA00017846"/>
    </source>
</evidence>
<name>A0A212J203_9FIRM</name>
<dbReference type="SUPFAM" id="SSF52540">
    <property type="entry name" value="P-loop containing nucleoside triphosphate hydrolases"/>
    <property type="match status" value="2"/>
</dbReference>
<dbReference type="InterPro" id="IPR019793">
    <property type="entry name" value="Peroxidases_heam-ligand_BS"/>
</dbReference>
<keyword evidence="8" id="KW-0238">DNA-binding</keyword>
<keyword evidence="6 15" id="KW-0347">Helicase</keyword>
<evidence type="ECO:0000256" key="8">
    <source>
        <dbReference type="ARBA" id="ARBA00023125"/>
    </source>
</evidence>
<dbReference type="Gene3D" id="3.40.50.300">
    <property type="entry name" value="P-loop containing nucleotide triphosphate hydrolases"/>
    <property type="match status" value="2"/>
</dbReference>
<dbReference type="GO" id="GO:0043138">
    <property type="term" value="F:3'-5' DNA helicase activity"/>
    <property type="evidence" value="ECO:0007669"/>
    <property type="project" value="UniProtKB-EC"/>
</dbReference>
<dbReference type="NCBIfam" id="TIGR00643">
    <property type="entry name" value="recG"/>
    <property type="match status" value="1"/>
</dbReference>
<dbReference type="GO" id="GO:0005524">
    <property type="term" value="F:ATP binding"/>
    <property type="evidence" value="ECO:0007669"/>
    <property type="project" value="UniProtKB-KW"/>
</dbReference>
<dbReference type="SUPFAM" id="SSF50249">
    <property type="entry name" value="Nucleic acid-binding proteins"/>
    <property type="match status" value="1"/>
</dbReference>
<dbReference type="GO" id="GO:0003677">
    <property type="term" value="F:DNA binding"/>
    <property type="evidence" value="ECO:0007669"/>
    <property type="project" value="UniProtKB-KW"/>
</dbReference>
<evidence type="ECO:0000259" key="17">
    <source>
        <dbReference type="PROSITE" id="PS51194"/>
    </source>
</evidence>
<evidence type="ECO:0000256" key="6">
    <source>
        <dbReference type="ARBA" id="ARBA00022806"/>
    </source>
</evidence>
<evidence type="ECO:0000256" key="11">
    <source>
        <dbReference type="ARBA" id="ARBA00023235"/>
    </source>
</evidence>
<dbReference type="NCBIfam" id="NF008165">
    <property type="entry name" value="PRK10917.1-3"/>
    <property type="match status" value="1"/>
</dbReference>